<keyword evidence="2" id="KW-1185">Reference proteome</keyword>
<dbReference type="VEuPathDB" id="FungiDB:BDBG_07503"/>
<dbReference type="Proteomes" id="UP000002038">
    <property type="component" value="Unassembled WGS sequence"/>
</dbReference>
<dbReference type="RefSeq" id="XP_002622101.1">
    <property type="nucleotide sequence ID" value="XM_002622055.1"/>
</dbReference>
<dbReference type="OrthoDB" id="10541127at2759"/>
<gene>
    <name evidence="1" type="ORF">BDBG_07503</name>
</gene>
<protein>
    <submittedName>
        <fullName evidence="1">Uncharacterized protein</fullName>
    </submittedName>
</protein>
<organism evidence="1 2">
    <name type="scientific">Blastomyces gilchristii (strain SLH14081)</name>
    <name type="common">Blastomyces dermatitidis</name>
    <dbReference type="NCBI Taxonomy" id="559298"/>
    <lineage>
        <taxon>Eukaryota</taxon>
        <taxon>Fungi</taxon>
        <taxon>Dikarya</taxon>
        <taxon>Ascomycota</taxon>
        <taxon>Pezizomycotina</taxon>
        <taxon>Eurotiomycetes</taxon>
        <taxon>Eurotiomycetidae</taxon>
        <taxon>Onygenales</taxon>
        <taxon>Ajellomycetaceae</taxon>
        <taxon>Blastomyces</taxon>
    </lineage>
</organism>
<dbReference type="GeneID" id="8508825"/>
<evidence type="ECO:0000313" key="2">
    <source>
        <dbReference type="Proteomes" id="UP000002038"/>
    </source>
</evidence>
<reference evidence="2" key="1">
    <citation type="journal article" date="2015" name="PLoS Genet.">
        <title>The dynamic genome and transcriptome of the human fungal pathogen Blastomyces and close relative Emmonsia.</title>
        <authorList>
            <person name="Munoz J.F."/>
            <person name="Gauthier G.M."/>
            <person name="Desjardins C.A."/>
            <person name="Gallo J.E."/>
            <person name="Holder J."/>
            <person name="Sullivan T.D."/>
            <person name="Marty A.J."/>
            <person name="Carmen J.C."/>
            <person name="Chen Z."/>
            <person name="Ding L."/>
            <person name="Gujja S."/>
            <person name="Magrini V."/>
            <person name="Misas E."/>
            <person name="Mitreva M."/>
            <person name="Priest M."/>
            <person name="Saif S."/>
            <person name="Whiston E.A."/>
            <person name="Young S."/>
            <person name="Zeng Q."/>
            <person name="Goldman W.E."/>
            <person name="Mardis E.R."/>
            <person name="Taylor J.W."/>
            <person name="McEwen J.G."/>
            <person name="Clay O.K."/>
            <person name="Klein B.S."/>
            <person name="Cuomo C.A."/>
        </authorList>
    </citation>
    <scope>NUCLEOTIDE SEQUENCE [LARGE SCALE GENOMIC DNA]</scope>
    <source>
        <strain evidence="2">SLH14081</strain>
    </source>
</reference>
<name>A0A179V0J3_BLAGS</name>
<accession>A0A179V0J3</accession>
<evidence type="ECO:0000313" key="1">
    <source>
        <dbReference type="EMBL" id="OAT12112.1"/>
    </source>
</evidence>
<dbReference type="EMBL" id="GG657466">
    <property type="protein sequence ID" value="OAT12112.1"/>
    <property type="molecule type" value="Genomic_DNA"/>
</dbReference>
<dbReference type="AlphaFoldDB" id="A0A179V0J3"/>
<proteinExistence type="predicted"/>
<dbReference type="KEGG" id="bgh:BDBG_07503"/>
<sequence length="101" mass="11333">MNSQGEQVMVEESSALLTENNGSLATKLRSGKPWSGHIHKNLGMQEALDHSREKGFKSMTLMKSYYNKSTNLKSQTSDSTHSNNNTPWRSSFGDNMLSFFV</sequence>